<evidence type="ECO:0008006" key="13">
    <source>
        <dbReference type="Google" id="ProtNLM"/>
    </source>
</evidence>
<evidence type="ECO:0000256" key="4">
    <source>
        <dbReference type="ARBA" id="ARBA00022617"/>
    </source>
</evidence>
<dbReference type="GO" id="GO:0020037">
    <property type="term" value="F:heme binding"/>
    <property type="evidence" value="ECO:0007669"/>
    <property type="project" value="InterPro"/>
</dbReference>
<dbReference type="CDD" id="cd11065">
    <property type="entry name" value="CYP64-like"/>
    <property type="match status" value="1"/>
</dbReference>
<dbReference type="GO" id="GO:0005506">
    <property type="term" value="F:iron ion binding"/>
    <property type="evidence" value="ECO:0007669"/>
    <property type="project" value="InterPro"/>
</dbReference>
<dbReference type="AlphaFoldDB" id="A0A8H7C953"/>
<evidence type="ECO:0000256" key="6">
    <source>
        <dbReference type="ARBA" id="ARBA00023002"/>
    </source>
</evidence>
<reference evidence="11 12" key="1">
    <citation type="journal article" name="Sci. Rep.">
        <title>Telomere-to-telomere assembled and centromere annotated genomes of the two main subspecies of the button mushroom Agaricus bisporus reveal especially polymorphic chromosome ends.</title>
        <authorList>
            <person name="Sonnenberg A.S.M."/>
            <person name="Sedaghat-Telgerd N."/>
            <person name="Lavrijssen B."/>
            <person name="Ohm R.A."/>
            <person name="Hendrickx P.M."/>
            <person name="Scholtmeijer K."/>
            <person name="Baars J.J.P."/>
            <person name="van Peer A."/>
        </authorList>
    </citation>
    <scope>NUCLEOTIDE SEQUENCE [LARGE SCALE GENOMIC DNA]</scope>
    <source>
        <strain evidence="11 12">H119_p4</strain>
    </source>
</reference>
<dbReference type="SUPFAM" id="SSF48264">
    <property type="entry name" value="Cytochrome P450"/>
    <property type="match status" value="1"/>
</dbReference>
<name>A0A8H7C953_AGABI</name>
<proteinExistence type="inferred from homology"/>
<comment type="similarity">
    <text evidence="3 10">Belongs to the cytochrome P450 family.</text>
</comment>
<dbReference type="GO" id="GO:0016705">
    <property type="term" value="F:oxidoreductase activity, acting on paired donors, with incorporation or reduction of molecular oxygen"/>
    <property type="evidence" value="ECO:0007669"/>
    <property type="project" value="InterPro"/>
</dbReference>
<evidence type="ECO:0000256" key="1">
    <source>
        <dbReference type="ARBA" id="ARBA00001971"/>
    </source>
</evidence>
<feature type="binding site" description="axial binding residue" evidence="9">
    <location>
        <position position="435"/>
    </location>
    <ligand>
        <name>heme</name>
        <dbReference type="ChEBI" id="CHEBI:30413"/>
    </ligand>
    <ligandPart>
        <name>Fe</name>
        <dbReference type="ChEBI" id="CHEBI:18248"/>
    </ligandPart>
</feature>
<dbReference type="InterPro" id="IPR017972">
    <property type="entry name" value="Cyt_P450_CS"/>
</dbReference>
<dbReference type="InterPro" id="IPR050364">
    <property type="entry name" value="Cytochrome_P450_fung"/>
</dbReference>
<keyword evidence="8 10" id="KW-0503">Monooxygenase</keyword>
<keyword evidence="7 9" id="KW-0408">Iron</keyword>
<comment type="pathway">
    <text evidence="2">Secondary metabolite biosynthesis.</text>
</comment>
<dbReference type="EMBL" id="JABXXO010000009">
    <property type="protein sequence ID" value="KAF7770744.1"/>
    <property type="molecule type" value="Genomic_DNA"/>
</dbReference>
<organism evidence="11 12">
    <name type="scientific">Agaricus bisporus var. burnettii</name>
    <dbReference type="NCBI Taxonomy" id="192524"/>
    <lineage>
        <taxon>Eukaryota</taxon>
        <taxon>Fungi</taxon>
        <taxon>Dikarya</taxon>
        <taxon>Basidiomycota</taxon>
        <taxon>Agaricomycotina</taxon>
        <taxon>Agaricomycetes</taxon>
        <taxon>Agaricomycetidae</taxon>
        <taxon>Agaricales</taxon>
        <taxon>Agaricineae</taxon>
        <taxon>Agaricaceae</taxon>
        <taxon>Agaricus</taxon>
    </lineage>
</organism>
<evidence type="ECO:0000256" key="3">
    <source>
        <dbReference type="ARBA" id="ARBA00010617"/>
    </source>
</evidence>
<comment type="cofactor">
    <cofactor evidence="1 9">
        <name>heme</name>
        <dbReference type="ChEBI" id="CHEBI:30413"/>
    </cofactor>
</comment>
<comment type="caution">
    <text evidence="11">The sequence shown here is derived from an EMBL/GenBank/DDBJ whole genome shotgun (WGS) entry which is preliminary data.</text>
</comment>
<dbReference type="Proteomes" id="UP000629468">
    <property type="component" value="Unassembled WGS sequence"/>
</dbReference>
<dbReference type="Pfam" id="PF00067">
    <property type="entry name" value="p450"/>
    <property type="match status" value="1"/>
</dbReference>
<evidence type="ECO:0000256" key="8">
    <source>
        <dbReference type="ARBA" id="ARBA00023033"/>
    </source>
</evidence>
<dbReference type="PROSITE" id="PS00086">
    <property type="entry name" value="CYTOCHROME_P450"/>
    <property type="match status" value="1"/>
</dbReference>
<evidence type="ECO:0000313" key="11">
    <source>
        <dbReference type="EMBL" id="KAF7770744.1"/>
    </source>
</evidence>
<evidence type="ECO:0000256" key="5">
    <source>
        <dbReference type="ARBA" id="ARBA00022723"/>
    </source>
</evidence>
<dbReference type="Gene3D" id="1.10.630.10">
    <property type="entry name" value="Cytochrome P450"/>
    <property type="match status" value="1"/>
</dbReference>
<dbReference type="PANTHER" id="PTHR46300">
    <property type="entry name" value="P450, PUTATIVE (EUROFUNG)-RELATED-RELATED"/>
    <property type="match status" value="1"/>
</dbReference>
<dbReference type="PANTHER" id="PTHR46300:SF4">
    <property type="entry name" value="CYTOCHROME P450 98A3"/>
    <property type="match status" value="1"/>
</dbReference>
<dbReference type="InterPro" id="IPR036396">
    <property type="entry name" value="Cyt_P450_sf"/>
</dbReference>
<dbReference type="GO" id="GO:0004497">
    <property type="term" value="F:monooxygenase activity"/>
    <property type="evidence" value="ECO:0007669"/>
    <property type="project" value="UniProtKB-KW"/>
</dbReference>
<dbReference type="PRINTS" id="PR00463">
    <property type="entry name" value="EP450I"/>
</dbReference>
<keyword evidence="6 10" id="KW-0560">Oxidoreductase</keyword>
<dbReference type="InterPro" id="IPR002401">
    <property type="entry name" value="Cyt_P450_E_grp-I"/>
</dbReference>
<protein>
    <recommendedName>
        <fullName evidence="13">Cytochrome P450</fullName>
    </recommendedName>
</protein>
<evidence type="ECO:0000256" key="2">
    <source>
        <dbReference type="ARBA" id="ARBA00005179"/>
    </source>
</evidence>
<evidence type="ECO:0000256" key="9">
    <source>
        <dbReference type="PIRSR" id="PIRSR602401-1"/>
    </source>
</evidence>
<evidence type="ECO:0000256" key="10">
    <source>
        <dbReference type="RuleBase" id="RU000461"/>
    </source>
</evidence>
<accession>A0A8H7C953</accession>
<gene>
    <name evidence="11" type="ORF">Agabi119p4_6718</name>
</gene>
<evidence type="ECO:0000313" key="12">
    <source>
        <dbReference type="Proteomes" id="UP000629468"/>
    </source>
</evidence>
<keyword evidence="5 9" id="KW-0479">Metal-binding</keyword>
<keyword evidence="4 9" id="KW-0349">Heme</keyword>
<sequence length="520" mass="58546">MVLATALPLILCALIVSKFIAARFSLLFRQKLPPGPSTLTRILDRQSNEPMAVKLRRWSQTYGGIMSIMDFAHFGEPTIVLSTVRAALDLLDKKGSIYSSRPRNILAGEICYRGFKGPLQPAGDRFRKFRTIMNTALGVEASKSFRSLEDFENKLMLRDLILENDSGKHSSFMQRALHSVALCSAFGTRVDHLGPKHLAFSTSSEKFFLQYSLPGGDLVDHFPILLRLPKLLQWFRMKARKQGEKEERFFSDCFNRSKEAIDRGQSVLGAITPALGKQERFGWSNSEIAGILSSPYIAGVSTTRGSFDAFISAVLLKPEVMKKAQAEIDSVVGDDTMPDFEDSHSLPYIRAIVKETLRWRPPIALGIAHATTEDDVYEGMFIPAGSTVIGNIYAITRDTEVFPEPEEFKPERFIDNPDPIFKNYNLTFGFGRRICPGQHIASDQLFLFVSRMLWAFDIVPLESITKPSSQMHRGPGSPAPPPYKLVPRREITRSMILEHAIDAERELELWESYSWDDATK</sequence>
<evidence type="ECO:0000256" key="7">
    <source>
        <dbReference type="ARBA" id="ARBA00023004"/>
    </source>
</evidence>
<dbReference type="PRINTS" id="PR00385">
    <property type="entry name" value="P450"/>
</dbReference>
<dbReference type="InterPro" id="IPR001128">
    <property type="entry name" value="Cyt_P450"/>
</dbReference>